<dbReference type="AlphaFoldDB" id="A0A438JW93"/>
<reference evidence="1 2" key="1">
    <citation type="journal article" date="2018" name="PLoS Genet.">
        <title>Population sequencing reveals clonal diversity and ancestral inbreeding in the grapevine cultivar Chardonnay.</title>
        <authorList>
            <person name="Roach M.J."/>
            <person name="Johnson D.L."/>
            <person name="Bohlmann J."/>
            <person name="van Vuuren H.J."/>
            <person name="Jones S.J."/>
            <person name="Pretorius I.S."/>
            <person name="Schmidt S.A."/>
            <person name="Borneman A.R."/>
        </authorList>
    </citation>
    <scope>NUCLEOTIDE SEQUENCE [LARGE SCALE GENOMIC DNA]</scope>
    <source>
        <strain evidence="2">cv. Chardonnay</strain>
        <tissue evidence="1">Leaf</tissue>
    </source>
</reference>
<name>A0A438JW93_VITVI</name>
<dbReference type="PANTHER" id="PTHR34427:SF5">
    <property type="entry name" value="DUF4283 DOMAIN-CONTAINING PROTEIN"/>
    <property type="match status" value="1"/>
</dbReference>
<dbReference type="EMBL" id="QGNW01000025">
    <property type="protein sequence ID" value="RVX13231.1"/>
    <property type="molecule type" value="Genomic_DNA"/>
</dbReference>
<dbReference type="PANTHER" id="PTHR34427">
    <property type="entry name" value="DUF4283 DOMAIN PROTEIN"/>
    <property type="match status" value="1"/>
</dbReference>
<proteinExistence type="predicted"/>
<sequence length="500" mass="55010">MVAYNQIGVEDRCRGESSSRRLKVWEEGGRKYRLECRSNEVGRYLLCSVRNLEAKRFCLVFPEGKGLVGGWLVLAQKLRALGISIPALSKGDLGTSNSEKDGYRVKGKEKGKGVYAEAMRKETGELGEALWVHVGNRDLLKREEQLSCCLVGCFGDSVEVVPSLSLLKEWAYESGLSREVKVIGLPFHLWSREVFKSIGESCGGFIAVDEETAFFSELQWARILVRTSGKFRPGTLQVAVGNFCWTVSLWWENPPWFSEVVARSAWFKDERREVRDEGGGDTRASVSVREVQNFQSDLQSRGTGEQFVCGRRQKEAAVAVATEGRRPSVADKDFSCSGSRPRKENGKAFKENGCLGLSGEAVWAKGLLAPSAPVEGEGGMDAELLAVEVEGAMELTPSRRRVTDEALMEEASRYYIGHAKAVRASEGVDYGAEGELGQFAMSVGRNRAALAFGGWSEPSWDSVDAERWNGLALVPVGSDLTSPFEKRSVCHLEEEGSDEG</sequence>
<dbReference type="Proteomes" id="UP000288805">
    <property type="component" value="Unassembled WGS sequence"/>
</dbReference>
<comment type="caution">
    <text evidence="1">The sequence shown here is derived from an EMBL/GenBank/DDBJ whole genome shotgun (WGS) entry which is preliminary data.</text>
</comment>
<accession>A0A438JW93</accession>
<organism evidence="1 2">
    <name type="scientific">Vitis vinifera</name>
    <name type="common">Grape</name>
    <dbReference type="NCBI Taxonomy" id="29760"/>
    <lineage>
        <taxon>Eukaryota</taxon>
        <taxon>Viridiplantae</taxon>
        <taxon>Streptophyta</taxon>
        <taxon>Embryophyta</taxon>
        <taxon>Tracheophyta</taxon>
        <taxon>Spermatophyta</taxon>
        <taxon>Magnoliopsida</taxon>
        <taxon>eudicotyledons</taxon>
        <taxon>Gunneridae</taxon>
        <taxon>Pentapetalae</taxon>
        <taxon>rosids</taxon>
        <taxon>Vitales</taxon>
        <taxon>Vitaceae</taxon>
        <taxon>Viteae</taxon>
        <taxon>Vitis</taxon>
    </lineage>
</organism>
<evidence type="ECO:0000313" key="2">
    <source>
        <dbReference type="Proteomes" id="UP000288805"/>
    </source>
</evidence>
<gene>
    <name evidence="1" type="ORF">CK203_017986</name>
</gene>
<evidence type="ECO:0000313" key="1">
    <source>
        <dbReference type="EMBL" id="RVX13231.1"/>
    </source>
</evidence>
<protein>
    <submittedName>
        <fullName evidence="1">Uncharacterized protein</fullName>
    </submittedName>
</protein>